<accession>H1W389</accession>
<protein>
    <recommendedName>
        <fullName evidence="4">Secreted protein</fullName>
    </recommendedName>
</protein>
<keyword evidence="1" id="KW-0732">Signal</keyword>
<organism evidence="2 3">
    <name type="scientific">Colletotrichum higginsianum (strain IMI 349063)</name>
    <name type="common">Crucifer anthracnose fungus</name>
    <dbReference type="NCBI Taxonomy" id="759273"/>
    <lineage>
        <taxon>Eukaryota</taxon>
        <taxon>Fungi</taxon>
        <taxon>Dikarya</taxon>
        <taxon>Ascomycota</taxon>
        <taxon>Pezizomycotina</taxon>
        <taxon>Sordariomycetes</taxon>
        <taxon>Hypocreomycetidae</taxon>
        <taxon>Glomerellales</taxon>
        <taxon>Glomerellaceae</taxon>
        <taxon>Colletotrichum</taxon>
        <taxon>Colletotrichum destructivum species complex</taxon>
    </lineage>
</organism>
<dbReference type="HOGENOM" id="CLU_2775815_0_0_1"/>
<gene>
    <name evidence="2" type="ORF">CH063_15526</name>
</gene>
<name>H1W389_COLHI</name>
<evidence type="ECO:0000313" key="2">
    <source>
        <dbReference type="EMBL" id="CCF46952.1"/>
    </source>
</evidence>
<feature type="signal peptide" evidence="1">
    <location>
        <begin position="1"/>
        <end position="23"/>
    </location>
</feature>
<evidence type="ECO:0000313" key="3">
    <source>
        <dbReference type="Proteomes" id="UP000007174"/>
    </source>
</evidence>
<evidence type="ECO:0008006" key="4">
    <source>
        <dbReference type="Google" id="ProtNLM"/>
    </source>
</evidence>
<sequence>MMSAARCEACCRLSCVCLLTAFSRVFYTSQDEVGVGAGSGTLGDSHLVARDAADTVGQGAAGCSFAVVM</sequence>
<proteinExistence type="predicted"/>
<evidence type="ECO:0000256" key="1">
    <source>
        <dbReference type="SAM" id="SignalP"/>
    </source>
</evidence>
<feature type="chain" id="PRO_5003557032" description="Secreted protein" evidence="1">
    <location>
        <begin position="24"/>
        <end position="69"/>
    </location>
</feature>
<dbReference type="EMBL" id="CACQ02009214">
    <property type="protein sequence ID" value="CCF46952.1"/>
    <property type="molecule type" value="Genomic_DNA"/>
</dbReference>
<dbReference type="AlphaFoldDB" id="H1W389"/>
<dbReference type="Proteomes" id="UP000007174">
    <property type="component" value="Unassembled WGS sequence"/>
</dbReference>
<reference evidence="3" key="1">
    <citation type="journal article" date="2012" name="Nat. Genet.">
        <title>Lifestyle transitions in plant pathogenic Colletotrichum fungi deciphered by genome and transcriptome analyses.</title>
        <authorList>
            <person name="O'Connell R.J."/>
            <person name="Thon M.R."/>
            <person name="Hacquard S."/>
            <person name="Amyotte S.G."/>
            <person name="Kleemann J."/>
            <person name="Torres M.F."/>
            <person name="Damm U."/>
            <person name="Buiate E.A."/>
            <person name="Epstein L."/>
            <person name="Alkan N."/>
            <person name="Altmueller J."/>
            <person name="Alvarado-Balderrama L."/>
            <person name="Bauser C.A."/>
            <person name="Becker C."/>
            <person name="Birren B.W."/>
            <person name="Chen Z."/>
            <person name="Choi J."/>
            <person name="Crouch J.A."/>
            <person name="Duvick J.P."/>
            <person name="Farman M.A."/>
            <person name="Gan P."/>
            <person name="Heiman D."/>
            <person name="Henrissat B."/>
            <person name="Howard R.J."/>
            <person name="Kabbage M."/>
            <person name="Koch C."/>
            <person name="Kracher B."/>
            <person name="Kubo Y."/>
            <person name="Law A.D."/>
            <person name="Lebrun M.-H."/>
            <person name="Lee Y.-H."/>
            <person name="Miyara I."/>
            <person name="Moore N."/>
            <person name="Neumann U."/>
            <person name="Nordstroem K."/>
            <person name="Panaccione D.G."/>
            <person name="Panstruga R."/>
            <person name="Place M."/>
            <person name="Proctor R.H."/>
            <person name="Prusky D."/>
            <person name="Rech G."/>
            <person name="Reinhardt R."/>
            <person name="Rollins J.A."/>
            <person name="Rounsley S."/>
            <person name="Schardl C.L."/>
            <person name="Schwartz D.C."/>
            <person name="Shenoy N."/>
            <person name="Shirasu K."/>
            <person name="Sikhakolli U.R."/>
            <person name="Stueber K."/>
            <person name="Sukno S.A."/>
            <person name="Sweigard J.A."/>
            <person name="Takano Y."/>
            <person name="Takahara H."/>
            <person name="Trail F."/>
            <person name="van der Does H.C."/>
            <person name="Voll L.M."/>
            <person name="Will I."/>
            <person name="Young S."/>
            <person name="Zeng Q."/>
            <person name="Zhang J."/>
            <person name="Zhou S."/>
            <person name="Dickman M.B."/>
            <person name="Schulze-Lefert P."/>
            <person name="Ver Loren van Themaat E."/>
            <person name="Ma L.-J."/>
            <person name="Vaillancourt L.J."/>
        </authorList>
    </citation>
    <scope>NUCLEOTIDE SEQUENCE [LARGE SCALE GENOMIC DNA]</scope>
    <source>
        <strain evidence="3">IMI 349063</strain>
    </source>
</reference>